<dbReference type="Proteomes" id="UP001622594">
    <property type="component" value="Chromosome"/>
</dbReference>
<reference evidence="2 3" key="1">
    <citation type="submission" date="2022-10" db="EMBL/GenBank/DDBJ databases">
        <title>The complete genomes of actinobacterial strains from the NBC collection.</title>
        <authorList>
            <person name="Joergensen T.S."/>
            <person name="Alvarez Arevalo M."/>
            <person name="Sterndorff E.B."/>
            <person name="Faurdal D."/>
            <person name="Vuksanovic O."/>
            <person name="Mourched A.-S."/>
            <person name="Charusanti P."/>
            <person name="Shaw S."/>
            <person name="Blin K."/>
            <person name="Weber T."/>
        </authorList>
    </citation>
    <scope>NUCLEOTIDE SEQUENCE [LARGE SCALE GENOMIC DNA]</scope>
    <source>
        <strain evidence="2 3">NBC_00123</strain>
    </source>
</reference>
<proteinExistence type="predicted"/>
<gene>
    <name evidence="2" type="ORF">OG814_17080</name>
</gene>
<keyword evidence="3" id="KW-1185">Reference proteome</keyword>
<protein>
    <recommendedName>
        <fullName evidence="4">Tachylectin</fullName>
    </recommendedName>
</protein>
<dbReference type="InterPro" id="IPR006311">
    <property type="entry name" value="TAT_signal"/>
</dbReference>
<name>A0ABZ1L8T6_9ACTN</name>
<evidence type="ECO:0000256" key="1">
    <source>
        <dbReference type="SAM" id="SignalP"/>
    </source>
</evidence>
<keyword evidence="1" id="KW-0732">Signal</keyword>
<dbReference type="EMBL" id="CP108188">
    <property type="protein sequence ID" value="WTR70874.1"/>
    <property type="molecule type" value="Genomic_DNA"/>
</dbReference>
<dbReference type="SUPFAM" id="SSF89372">
    <property type="entry name" value="Fucose-specific lectin"/>
    <property type="match status" value="1"/>
</dbReference>
<evidence type="ECO:0008006" key="4">
    <source>
        <dbReference type="Google" id="ProtNLM"/>
    </source>
</evidence>
<feature type="chain" id="PRO_5047196132" description="Tachylectin" evidence="1">
    <location>
        <begin position="23"/>
        <end position="439"/>
    </location>
</feature>
<dbReference type="Gene3D" id="2.115.10.10">
    <property type="entry name" value="Tachylectin 2"/>
    <property type="match status" value="2"/>
</dbReference>
<dbReference type="PROSITE" id="PS51318">
    <property type="entry name" value="TAT"/>
    <property type="match status" value="1"/>
</dbReference>
<evidence type="ECO:0000313" key="3">
    <source>
        <dbReference type="Proteomes" id="UP001622594"/>
    </source>
</evidence>
<sequence>MARTRRVAVAIVAALAAGIAPAALGGAAAVAATPSPTAGETTETGTVVQEGGPLVVPSGEEVVTTRVTVTLPEGASGPVEARLLLPITWDFVNGDTYPLSWDITPSCSVDGGPFRPCPLEDPAGGLNRGPHVATMPVTEAAPTITYDIRIEAGRDARRWKDVTGTLDVGAGGAPDLASGPVGFRFAHNTPSADLRTTVLARDRAGVLWQYEGTGLPDKPLKARERIGGGWNAYTAITGLGERTAAGEGDLVARDKAGVLWFYEGSGNPDAPFKPRVRVGGGWNVYTALTTRGRHLLARDKDGTLWYYRRTPAGSPSVPFQGREEMADGGWNAYSSILGRGLGADVVARDKAGVLWSFTDYHQSNGLKFAARQRVGGGWNTYDRIAVARDLSGSRVADYLGRDKNGYLWLYEGIRRGGNDVPPPSRRQIGHGWGIYDTIL</sequence>
<accession>A0ABZ1L8T6</accession>
<evidence type="ECO:0000313" key="2">
    <source>
        <dbReference type="EMBL" id="WTR70874.1"/>
    </source>
</evidence>
<feature type="signal peptide" evidence="1">
    <location>
        <begin position="1"/>
        <end position="22"/>
    </location>
</feature>
<organism evidence="2 3">
    <name type="scientific">Streptomyces zaomyceticus</name>
    <dbReference type="NCBI Taxonomy" id="68286"/>
    <lineage>
        <taxon>Bacteria</taxon>
        <taxon>Bacillati</taxon>
        <taxon>Actinomycetota</taxon>
        <taxon>Actinomycetes</taxon>
        <taxon>Kitasatosporales</taxon>
        <taxon>Streptomycetaceae</taxon>
        <taxon>Streptomyces</taxon>
    </lineage>
</organism>
<dbReference type="RefSeq" id="WP_405871803.1">
    <property type="nucleotide sequence ID" value="NZ_CP108188.1"/>
</dbReference>